<dbReference type="GO" id="GO:0080120">
    <property type="term" value="P:CAAX-box protein maturation"/>
    <property type="evidence" value="ECO:0007669"/>
    <property type="project" value="UniProtKB-ARBA"/>
</dbReference>
<name>A0A089ZH93_METFO</name>
<keyword evidence="6" id="KW-1185">Reference proteome</keyword>
<evidence type="ECO:0000259" key="2">
    <source>
        <dbReference type="Pfam" id="PF02517"/>
    </source>
</evidence>
<dbReference type="GeneID" id="26738773"/>
<feature type="transmembrane region" description="Helical" evidence="1">
    <location>
        <begin position="186"/>
        <end position="205"/>
    </location>
</feature>
<feature type="domain" description="CAAX prenyl protease 2/Lysostaphin resistance protein A-like" evidence="2">
    <location>
        <begin position="114"/>
        <end position="225"/>
    </location>
</feature>
<feature type="transmembrane region" description="Helical" evidence="1">
    <location>
        <begin position="115"/>
        <end position="134"/>
    </location>
</feature>
<feature type="transmembrane region" description="Helical" evidence="1">
    <location>
        <begin position="90"/>
        <end position="109"/>
    </location>
</feature>
<keyword evidence="3" id="KW-0645">Protease</keyword>
<evidence type="ECO:0000313" key="6">
    <source>
        <dbReference type="Proteomes" id="UP000062768"/>
    </source>
</evidence>
<feature type="transmembrane region" description="Helical" evidence="1">
    <location>
        <begin position="20"/>
        <end position="42"/>
    </location>
</feature>
<dbReference type="GO" id="GO:0006508">
    <property type="term" value="P:proteolysis"/>
    <property type="evidence" value="ECO:0007669"/>
    <property type="project" value="UniProtKB-KW"/>
</dbReference>
<dbReference type="Proteomes" id="UP000062768">
    <property type="component" value="Chromosome I"/>
</dbReference>
<evidence type="ECO:0000313" key="3">
    <source>
        <dbReference type="EMBL" id="AIS32650.1"/>
    </source>
</evidence>
<dbReference type="STRING" id="2162.BRM9_1842"/>
<dbReference type="OrthoDB" id="71360at2157"/>
<feature type="transmembrane region" description="Helical" evidence="1">
    <location>
        <begin position="154"/>
        <end position="180"/>
    </location>
</feature>
<reference evidence="4" key="2">
    <citation type="submission" date="2014-09" db="EMBL/GenBank/DDBJ databases">
        <authorList>
            <person name="Bishop-Lilly K.A."/>
            <person name="Broomall S.M."/>
            <person name="Chain P.S."/>
            <person name="Chertkov O."/>
            <person name="Coyne S.R."/>
            <person name="Daligault H.E."/>
            <person name="Davenport K.W."/>
            <person name="Erkkila T."/>
            <person name="Frey K.G."/>
            <person name="Gibbons H.S."/>
            <person name="Gu W."/>
            <person name="Jaissle J."/>
            <person name="Johnson S.L."/>
            <person name="Koroleva G.I."/>
            <person name="Ladner J.T."/>
            <person name="Lo C.-C."/>
            <person name="Minogue T.D."/>
            <person name="Munk C."/>
            <person name="Palacios G.F."/>
            <person name="Redden C.L."/>
            <person name="Rosenzweig C.N."/>
            <person name="Scholz M.B."/>
            <person name="Teshima H."/>
            <person name="Xu Y."/>
        </authorList>
    </citation>
    <scope>NUCLEOTIDE SEQUENCE</scope>
    <source>
        <strain evidence="4">Mb9</strain>
    </source>
</reference>
<keyword evidence="1" id="KW-0472">Membrane</keyword>
<evidence type="ECO:0000313" key="5">
    <source>
        <dbReference type="Proteomes" id="UP000029661"/>
    </source>
</evidence>
<dbReference type="AlphaFoldDB" id="A0A089ZH93"/>
<evidence type="ECO:0000256" key="1">
    <source>
        <dbReference type="SAM" id="Phobius"/>
    </source>
</evidence>
<dbReference type="EMBL" id="CP006933">
    <property type="protein sequence ID" value="AIS32650.1"/>
    <property type="molecule type" value="Genomic_DNA"/>
</dbReference>
<keyword evidence="3" id="KW-0378">Hydrolase</keyword>
<proteinExistence type="predicted"/>
<protein>
    <submittedName>
        <fullName evidence="4">Abortive infection protein</fullName>
    </submittedName>
    <submittedName>
        <fullName evidence="3">CAAX amino terminal protease family protein</fullName>
    </submittedName>
</protein>
<keyword evidence="1" id="KW-0812">Transmembrane</keyword>
<sequence length="227" mass="25730">MKLFNSYKDRNDFLKLVLKIVVALALIQLFRAAIFGSLWWVVNPGDNITLFQMINGLDYLVVGIVLLLYFRPSLKDIGLNQDDMILRTRIFYGLALLVLITLIIIPYTFGWELQILIMGLVFGLITPLFEELLFRGYIWGKISQSPGMVHSPTLTLGTVTLLFMVWHLGYLDVLILHPLASTNIPWIMVSKMGIGLVLGLIVGYLRLKTGKTYASILFHGLWNVFAP</sequence>
<dbReference type="PATRIC" id="fig|2162.10.peg.534"/>
<dbReference type="EMBL" id="LN734822">
    <property type="protein sequence ID" value="CEL24161.1"/>
    <property type="molecule type" value="Genomic_DNA"/>
</dbReference>
<dbReference type="Pfam" id="PF02517">
    <property type="entry name" value="Rce1-like"/>
    <property type="match status" value="1"/>
</dbReference>
<keyword evidence="1" id="KW-1133">Transmembrane helix</keyword>
<dbReference type="RefSeq" id="WP_048085561.1">
    <property type="nucleotide sequence ID" value="NZ_CP006933.1"/>
</dbReference>
<reference evidence="3" key="1">
    <citation type="submission" date="2013-12" db="EMBL/GenBank/DDBJ databases">
        <title>The complete genome sequence of Methanobacterium sp. BRM9.</title>
        <authorList>
            <consortium name="Pastoral Greenhouse Gas Research Consortium"/>
            <person name="Kelly W.J."/>
            <person name="Leahy S.C."/>
            <person name="Perry R."/>
            <person name="Li D."/>
            <person name="Altermann E."/>
            <person name="Lambie S.C."/>
            <person name="Attwood G.T."/>
        </authorList>
    </citation>
    <scope>NUCLEOTIDE SEQUENCE [LARGE SCALE GENOMIC DNA]</scope>
    <source>
        <strain evidence="3">BRM9</strain>
    </source>
</reference>
<dbReference type="KEGG" id="mfc:BRM9_1842"/>
<dbReference type="Proteomes" id="UP000029661">
    <property type="component" value="Chromosome"/>
</dbReference>
<accession>A0A089ZH93</accession>
<gene>
    <name evidence="3" type="ORF">BRM9_1842</name>
    <name evidence="4" type="ORF">MB9_0514</name>
</gene>
<dbReference type="GO" id="GO:0004175">
    <property type="term" value="F:endopeptidase activity"/>
    <property type="evidence" value="ECO:0007669"/>
    <property type="project" value="UniProtKB-ARBA"/>
</dbReference>
<feature type="transmembrane region" description="Helical" evidence="1">
    <location>
        <begin position="48"/>
        <end position="70"/>
    </location>
</feature>
<organism evidence="3 5">
    <name type="scientific">Methanobacterium formicicum</name>
    <dbReference type="NCBI Taxonomy" id="2162"/>
    <lineage>
        <taxon>Archaea</taxon>
        <taxon>Methanobacteriati</taxon>
        <taxon>Methanobacteriota</taxon>
        <taxon>Methanomada group</taxon>
        <taxon>Methanobacteria</taxon>
        <taxon>Methanobacteriales</taxon>
        <taxon>Methanobacteriaceae</taxon>
        <taxon>Methanobacterium</taxon>
    </lineage>
</organism>
<evidence type="ECO:0000313" key="4">
    <source>
        <dbReference type="EMBL" id="CEL24161.1"/>
    </source>
</evidence>
<dbReference type="InterPro" id="IPR003675">
    <property type="entry name" value="Rce1/LyrA-like_dom"/>
</dbReference>